<dbReference type="STRING" id="751945.Theos_0604"/>
<evidence type="ECO:0000313" key="2">
    <source>
        <dbReference type="EMBL" id="AFV75667.1"/>
    </source>
</evidence>
<proteinExistence type="predicted"/>
<evidence type="ECO:0008006" key="4">
    <source>
        <dbReference type="Google" id="ProtNLM"/>
    </source>
</evidence>
<reference evidence="2 3" key="1">
    <citation type="journal article" date="2013" name="Genome Announc.">
        <title>Whole Genome Sequencing of Thermus oshimai JL-2 and Thermus thermophilus JL-18, Incomplete Denitrifiers from the United States Great Basin.</title>
        <authorList>
            <person name="Murugapiran S.K."/>
            <person name="Huntemann M."/>
            <person name="Wei C.L."/>
            <person name="Han J."/>
            <person name="Detter J.C."/>
            <person name="Han C.S."/>
            <person name="Erkkila T.H."/>
            <person name="Teshima H."/>
            <person name="Chen A."/>
            <person name="Kyrpides N."/>
            <person name="Mavrommatis K."/>
            <person name="Markowitz V."/>
            <person name="Szeto E."/>
            <person name="Ivanova N."/>
            <person name="Pagani I."/>
            <person name="Lam J."/>
            <person name="McDonald A.I."/>
            <person name="Dodsworth J.A."/>
            <person name="Pati A."/>
            <person name="Goodwin L."/>
            <person name="Peters L."/>
            <person name="Pitluck S."/>
            <person name="Woyke T."/>
            <person name="Hedlund B.P."/>
        </authorList>
    </citation>
    <scope>NUCLEOTIDE SEQUENCE</scope>
    <source>
        <strain evidence="2 3">JL-2</strain>
    </source>
</reference>
<organism evidence="2 3">
    <name type="scientific">Thermus oshimai JL-2</name>
    <dbReference type="NCBI Taxonomy" id="751945"/>
    <lineage>
        <taxon>Bacteria</taxon>
        <taxon>Thermotogati</taxon>
        <taxon>Deinococcota</taxon>
        <taxon>Deinococci</taxon>
        <taxon>Thermales</taxon>
        <taxon>Thermaceae</taxon>
        <taxon>Thermus</taxon>
    </lineage>
</organism>
<feature type="signal peptide" evidence="1">
    <location>
        <begin position="1"/>
        <end position="19"/>
    </location>
</feature>
<dbReference type="OrthoDB" id="32752at2"/>
<dbReference type="HOGENOM" id="CLU_1795578_0_0_0"/>
<sequence>MRKAWVLLLLLALGSAVQAQRAVSFRVSFPPSGAGIGLGLEAPLERDTALRLYGELFPGGPSVLLMGEFLFKPDLGQLDRDLRGIRPYFGGGLGVRVPSGASPDLGLGLALGVEFLLEARTGVFLEGAYFYPFGGGQGGRLVLGANLR</sequence>
<dbReference type="eggNOG" id="ENOG50337S3">
    <property type="taxonomic scope" value="Bacteria"/>
</dbReference>
<feature type="chain" id="PRO_5003910216" description="Outer membrane protein beta-barrel domain-containing protein" evidence="1">
    <location>
        <begin position="20"/>
        <end position="148"/>
    </location>
</feature>
<dbReference type="PATRIC" id="fig|751945.3.peg.591"/>
<name>K7RGG9_THEOS</name>
<dbReference type="EMBL" id="CP003249">
    <property type="protein sequence ID" value="AFV75667.1"/>
    <property type="molecule type" value="Genomic_DNA"/>
</dbReference>
<protein>
    <recommendedName>
        <fullName evidence="4">Outer membrane protein beta-barrel domain-containing protein</fullName>
    </recommendedName>
</protein>
<gene>
    <name evidence="2" type="ORF">Theos_0604</name>
</gene>
<dbReference type="KEGG" id="tos:Theos_0604"/>
<evidence type="ECO:0000313" key="3">
    <source>
        <dbReference type="Proteomes" id="UP000000211"/>
    </source>
</evidence>
<evidence type="ECO:0000256" key="1">
    <source>
        <dbReference type="SAM" id="SignalP"/>
    </source>
</evidence>
<dbReference type="Proteomes" id="UP000000211">
    <property type="component" value="Chromosome"/>
</dbReference>
<dbReference type="AlphaFoldDB" id="K7RGG9"/>
<keyword evidence="3" id="KW-1185">Reference proteome</keyword>
<dbReference type="RefSeq" id="WP_016328861.1">
    <property type="nucleotide sequence ID" value="NC_019386.1"/>
</dbReference>
<keyword evidence="1" id="KW-0732">Signal</keyword>
<accession>K7RGG9</accession>